<gene>
    <name evidence="1" type="ORF">UFOPK1960_00506</name>
    <name evidence="2" type="ORF">UFOPK2921_01266</name>
</gene>
<dbReference type="EMBL" id="CAEZVL010000056">
    <property type="protein sequence ID" value="CAB4628159.1"/>
    <property type="molecule type" value="Genomic_DNA"/>
</dbReference>
<sequence>MVSIPMRIEVLSAIQPIIGNIAKPGIIHSDATEKPVARARGGMANDKTAKVAGPRTASDAEMAQFTATAM</sequence>
<evidence type="ECO:0000313" key="2">
    <source>
        <dbReference type="EMBL" id="CAB4788229.1"/>
    </source>
</evidence>
<dbReference type="AlphaFoldDB" id="A0A6J6WVS1"/>
<organism evidence="2">
    <name type="scientific">freshwater metagenome</name>
    <dbReference type="NCBI Taxonomy" id="449393"/>
    <lineage>
        <taxon>unclassified sequences</taxon>
        <taxon>metagenomes</taxon>
        <taxon>ecological metagenomes</taxon>
    </lineage>
</organism>
<dbReference type="EMBL" id="CAEZZV010000193">
    <property type="protein sequence ID" value="CAB4788229.1"/>
    <property type="molecule type" value="Genomic_DNA"/>
</dbReference>
<proteinExistence type="predicted"/>
<protein>
    <submittedName>
        <fullName evidence="2">Unannotated protein</fullName>
    </submittedName>
</protein>
<reference evidence="2" key="1">
    <citation type="submission" date="2020-05" db="EMBL/GenBank/DDBJ databases">
        <authorList>
            <person name="Chiriac C."/>
            <person name="Salcher M."/>
            <person name="Ghai R."/>
            <person name="Kavagutti S V."/>
        </authorList>
    </citation>
    <scope>NUCLEOTIDE SEQUENCE</scope>
</reference>
<accession>A0A6J6WVS1</accession>
<evidence type="ECO:0000313" key="1">
    <source>
        <dbReference type="EMBL" id="CAB4628159.1"/>
    </source>
</evidence>
<name>A0A6J6WVS1_9ZZZZ</name>